<dbReference type="Pfam" id="PF11306">
    <property type="entry name" value="DUF3108"/>
    <property type="match status" value="1"/>
</dbReference>
<dbReference type="AlphaFoldDB" id="A0A1H4BUJ9"/>
<evidence type="ECO:0008006" key="4">
    <source>
        <dbReference type="Google" id="ProtNLM"/>
    </source>
</evidence>
<protein>
    <recommendedName>
        <fullName evidence="4">DUF3108 domain-containing protein</fullName>
    </recommendedName>
</protein>
<accession>A0A1H4BUJ9</accession>
<evidence type="ECO:0000313" key="3">
    <source>
        <dbReference type="Proteomes" id="UP000198703"/>
    </source>
</evidence>
<sequence length="249" mass="26425">MRARATARLAASTLSLALLAAPLQASRDGGVAYDVAIAGIPIGEAQMTLTRENGRYVLTGAADVGFLFWGGNGVATAEGREADGRFLPERYRLSYEGVTRPGAVAIDFRDGAPARWDREPPIPPEYAEGRTPLAPERLAGALDPLTALAIPAGRGVSPEALCSRILPVFSGYTRFDLELTGASRVEDGAVDCAARYRAVAGHRENSSSVERMSRPDALKVALAPIAEGVWGPARIEIATRFGPLEIARR</sequence>
<feature type="signal peptide" evidence="1">
    <location>
        <begin position="1"/>
        <end position="20"/>
    </location>
</feature>
<dbReference type="STRING" id="89524.SAMN05444370_10648"/>
<dbReference type="EMBL" id="FNQM01000006">
    <property type="protein sequence ID" value="SEA51770.1"/>
    <property type="molecule type" value="Genomic_DNA"/>
</dbReference>
<proteinExistence type="predicted"/>
<dbReference type="Proteomes" id="UP000198703">
    <property type="component" value="Unassembled WGS sequence"/>
</dbReference>
<dbReference type="InterPro" id="IPR021457">
    <property type="entry name" value="DUF3108"/>
</dbReference>
<keyword evidence="1" id="KW-0732">Signal</keyword>
<evidence type="ECO:0000313" key="2">
    <source>
        <dbReference type="EMBL" id="SEA51770.1"/>
    </source>
</evidence>
<organism evidence="2 3">
    <name type="scientific">Rubrimonas cliftonensis</name>
    <dbReference type="NCBI Taxonomy" id="89524"/>
    <lineage>
        <taxon>Bacteria</taxon>
        <taxon>Pseudomonadati</taxon>
        <taxon>Pseudomonadota</taxon>
        <taxon>Alphaproteobacteria</taxon>
        <taxon>Rhodobacterales</taxon>
        <taxon>Paracoccaceae</taxon>
        <taxon>Rubrimonas</taxon>
    </lineage>
</organism>
<reference evidence="2 3" key="1">
    <citation type="submission" date="2016-10" db="EMBL/GenBank/DDBJ databases">
        <authorList>
            <person name="de Groot N.N."/>
        </authorList>
    </citation>
    <scope>NUCLEOTIDE SEQUENCE [LARGE SCALE GENOMIC DNA]</scope>
    <source>
        <strain evidence="2 3">DSM 15345</strain>
    </source>
</reference>
<evidence type="ECO:0000256" key="1">
    <source>
        <dbReference type="SAM" id="SignalP"/>
    </source>
</evidence>
<name>A0A1H4BUJ9_9RHOB</name>
<feature type="chain" id="PRO_5011433641" description="DUF3108 domain-containing protein" evidence="1">
    <location>
        <begin position="21"/>
        <end position="249"/>
    </location>
</feature>
<dbReference type="RefSeq" id="WP_175478864.1">
    <property type="nucleotide sequence ID" value="NZ_FNQM01000006.1"/>
</dbReference>
<gene>
    <name evidence="2" type="ORF">SAMN05444370_10648</name>
</gene>
<keyword evidence="3" id="KW-1185">Reference proteome</keyword>